<dbReference type="InterPro" id="IPR007480">
    <property type="entry name" value="DUF529"/>
</dbReference>
<dbReference type="AlphaFoldDB" id="Q4UD80"/>
<evidence type="ECO:0000313" key="1">
    <source>
        <dbReference type="EMBL" id="CAI74959.1"/>
    </source>
</evidence>
<dbReference type="OMA" id="YHIVPEV"/>
<dbReference type="RefSeq" id="XP_952691.1">
    <property type="nucleotide sequence ID" value="XM_947598.1"/>
</dbReference>
<dbReference type="EMBL" id="CR940348">
    <property type="protein sequence ID" value="CAI74959.1"/>
    <property type="molecule type" value="Genomic_DNA"/>
</dbReference>
<dbReference type="KEGG" id="tan:TA11405"/>
<dbReference type="Proteomes" id="UP000001950">
    <property type="component" value="Chromosome 2"/>
</dbReference>
<evidence type="ECO:0000313" key="2">
    <source>
        <dbReference type="Proteomes" id="UP000001950"/>
    </source>
</evidence>
<gene>
    <name evidence="1" type="ORF">TA11405</name>
</gene>
<dbReference type="InParanoid" id="Q4UD80"/>
<reference evidence="1 2" key="1">
    <citation type="journal article" date="2005" name="Science">
        <title>Genome of the host-cell transforming parasite Theileria annulata compared with T. parva.</title>
        <authorList>
            <person name="Pain A."/>
            <person name="Renauld H."/>
            <person name="Berriman M."/>
            <person name="Murphy L."/>
            <person name="Yeats C.A."/>
            <person name="Weir W."/>
            <person name="Kerhornou A."/>
            <person name="Aslett M."/>
            <person name="Bishop R."/>
            <person name="Bouchier C."/>
            <person name="Cochet M."/>
            <person name="Coulson R.M.R."/>
            <person name="Cronin A."/>
            <person name="de Villiers E.P."/>
            <person name="Fraser A."/>
            <person name="Fosker N."/>
            <person name="Gardner M."/>
            <person name="Goble A."/>
            <person name="Griffiths-Jones S."/>
            <person name="Harris D.E."/>
            <person name="Katzer F."/>
            <person name="Larke N."/>
            <person name="Lord A."/>
            <person name="Maser P."/>
            <person name="McKellar S."/>
            <person name="Mooney P."/>
            <person name="Morton F."/>
            <person name="Nene V."/>
            <person name="O'Neil S."/>
            <person name="Price C."/>
            <person name="Quail M.A."/>
            <person name="Rabbinowitsch E."/>
            <person name="Rawlings N.D."/>
            <person name="Rutter S."/>
            <person name="Saunders D."/>
            <person name="Seeger K."/>
            <person name="Shah T."/>
            <person name="Squares R."/>
            <person name="Squares S."/>
            <person name="Tivey A."/>
            <person name="Walker A.R."/>
            <person name="Woodward J."/>
            <person name="Dobbelaere D.A.E."/>
            <person name="Langsley G."/>
            <person name="Rajandream M.A."/>
            <person name="McKeever D."/>
            <person name="Shiels B."/>
            <person name="Tait A."/>
            <person name="Barrell B.G."/>
            <person name="Hall N."/>
        </authorList>
    </citation>
    <scope>NUCLEOTIDE SEQUENCE [LARGE SCALE GENOMIC DNA]</scope>
    <source>
        <strain evidence="2">Ankara</strain>
    </source>
</reference>
<organism evidence="1 2">
    <name type="scientific">Theileria annulata</name>
    <dbReference type="NCBI Taxonomy" id="5874"/>
    <lineage>
        <taxon>Eukaryota</taxon>
        <taxon>Sar</taxon>
        <taxon>Alveolata</taxon>
        <taxon>Apicomplexa</taxon>
        <taxon>Aconoidasida</taxon>
        <taxon>Piroplasmida</taxon>
        <taxon>Theileriidae</taxon>
        <taxon>Theileria</taxon>
    </lineage>
</organism>
<dbReference type="Pfam" id="PF04385">
    <property type="entry name" value="FAINT"/>
    <property type="match status" value="2"/>
</dbReference>
<sequence length="441" mass="51433">MSISIVYRILFMMIAYLKNNLFVKGADKLGENEREYISDGEDNFEVNENYLAGSSQFHSIKSINQEYPSTRHQSINHIDIGEDIDQEYDPKLIHASELDIKSKISEHHFDYNNVNNNLGIYRAKDGSGFNKVKQNKNEIWYTPYNEDLACTVLVHGVGSPKKVITIFTLTKQVHMYKKSGKNKPWEKFKLDVFGKLTLEDEFRLTNDEVFDLNGLNVGRDETYNRADIKILADDPSNPKNSIEVDPLKVNVKKYILGNYLHEIDDDVTCKEILIRGVSAWKYNGDEKLRKFRYQSDSNTLILLFNNCLVSCYQIQSGNYIQIKHEIPPITLFGKDQYGNKFQLNEDQYRIDLCRYSNVQYIFNGNVKCTEVRFNDELVWKQEPGLPHATQVRCLPGDRLEIMFGKRGYIFKRSPEVRWFTDYHIVPEVKTGPIMKSYRELM</sequence>
<proteinExistence type="predicted"/>
<accession>Q4UD80</accession>
<keyword evidence="2" id="KW-1185">Reference proteome</keyword>
<dbReference type="VEuPathDB" id="PiroplasmaDB:TA11405"/>
<protein>
    <submittedName>
        <fullName evidence="1">Subtelomeric sfi-fragment-related protein family member, putative</fullName>
    </submittedName>
</protein>
<dbReference type="eggNOG" id="ENOG502TN0W">
    <property type="taxonomic scope" value="Eukaryota"/>
</dbReference>
<name>Q4UD80_THEAN</name>
<dbReference type="GeneID" id="3861767"/>
<dbReference type="OrthoDB" id="10343367at2759"/>